<dbReference type="STRING" id="1278311.GCA_000428705_00109"/>
<dbReference type="InterPro" id="IPR003439">
    <property type="entry name" value="ABC_transporter-like_ATP-bd"/>
</dbReference>
<dbReference type="InterPro" id="IPR011527">
    <property type="entry name" value="ABC1_TM_dom"/>
</dbReference>
<dbReference type="GO" id="GO:0005524">
    <property type="term" value="F:ATP binding"/>
    <property type="evidence" value="ECO:0007669"/>
    <property type="project" value="UniProtKB-KW"/>
</dbReference>
<dbReference type="KEGG" id="aaxa:NCTC10138_01417"/>
<organism evidence="12 13">
    <name type="scientific">Haploplasma axanthum</name>
    <name type="common">Acholeplasma axanthum</name>
    <dbReference type="NCBI Taxonomy" id="29552"/>
    <lineage>
        <taxon>Bacteria</taxon>
        <taxon>Bacillati</taxon>
        <taxon>Mycoplasmatota</taxon>
        <taxon>Mollicutes</taxon>
        <taxon>Acholeplasmatales</taxon>
        <taxon>Acholeplasmataceae</taxon>
        <taxon>Haploplasma</taxon>
    </lineage>
</organism>
<evidence type="ECO:0000256" key="5">
    <source>
        <dbReference type="ARBA" id="ARBA00022741"/>
    </source>
</evidence>
<dbReference type="Proteomes" id="UP000289841">
    <property type="component" value="Chromosome"/>
</dbReference>
<feature type="transmembrane region" description="Helical" evidence="9">
    <location>
        <begin position="247"/>
        <end position="270"/>
    </location>
</feature>
<feature type="transmembrane region" description="Helical" evidence="9">
    <location>
        <begin position="27"/>
        <end position="46"/>
    </location>
</feature>
<keyword evidence="12" id="KW-0378">Hydrolase</keyword>
<evidence type="ECO:0000256" key="6">
    <source>
        <dbReference type="ARBA" id="ARBA00022840"/>
    </source>
</evidence>
<sequence length="593" mass="68150">MSNIKNKKDVKLFKRLLEYLKPHKKPFIISLILMFVVVLVELLPPLLIGKILNTIGENKDGSALEIILYIVGFLVILLISLGLNFKQTVILQEIGEKIILKIRLQVFRHIEQLSTQQLNEEPVGKMVTRVMNDPDSISQMFTSVVINLIRSFLMMIAIIFILLFINIKLALITLAVIPVMGLITFVFRKVTRKSYQKIRDEISSLNAFLSENLSGMKVTQIFNQEVKKRNEFRARSKSLEKSFQKEIFVYAVFRPLIYLVTMAGLITILYFGGTEVIVGTLTYGLLYSFYSYVEKFFDPIQQIAEEFNNLQNAYASAEKIFGTLDTIPSVQDLEDAIELEDFKGHIEFKNVWFSYIKDEWVLRDVSFEVKPGETIAFVGATGSGKTTILSLIVRNYDIQQGEILIDGIDIKKIKRSSIRKHIGQMLQDVFLFNKTIKDNITLNNQDITLDEVIDASRYVGADTFIEKLPERYQHMVLERGNNFSSGQRQLISFARAIVYKPSLLILDEATANIDSETEEIIQTSLKKIMKRSTMLIVAHRLSTIQHSDKIIVLHKGKIREIGSHQQLLKLEGMYYNLYKIQFDKKETQALLDW</sequence>
<evidence type="ECO:0000259" key="11">
    <source>
        <dbReference type="PROSITE" id="PS50929"/>
    </source>
</evidence>
<comment type="subcellular location">
    <subcellularLocation>
        <location evidence="1">Cell membrane</location>
        <topology evidence="1">Multi-pass membrane protein</topology>
    </subcellularLocation>
</comment>
<dbReference type="EMBL" id="LR215048">
    <property type="protein sequence ID" value="VEU81027.1"/>
    <property type="molecule type" value="Genomic_DNA"/>
</dbReference>
<dbReference type="Pfam" id="PF00664">
    <property type="entry name" value="ABC_membrane"/>
    <property type="match status" value="1"/>
</dbReference>
<dbReference type="Gene3D" id="1.20.1560.10">
    <property type="entry name" value="ABC transporter type 1, transmembrane domain"/>
    <property type="match status" value="1"/>
</dbReference>
<dbReference type="CDD" id="cd18544">
    <property type="entry name" value="ABC_6TM_TmrA_like"/>
    <property type="match status" value="1"/>
</dbReference>
<dbReference type="CDD" id="cd03254">
    <property type="entry name" value="ABCC_Glucan_exporter_like"/>
    <property type="match status" value="1"/>
</dbReference>
<keyword evidence="4 9" id="KW-0812">Transmembrane</keyword>
<feature type="transmembrane region" description="Helical" evidence="9">
    <location>
        <begin position="141"/>
        <end position="163"/>
    </location>
</feature>
<dbReference type="PROSITE" id="PS50893">
    <property type="entry name" value="ABC_TRANSPORTER_2"/>
    <property type="match status" value="1"/>
</dbReference>
<dbReference type="OrthoDB" id="9762778at2"/>
<evidence type="ECO:0000313" key="12">
    <source>
        <dbReference type="EMBL" id="VEU81027.1"/>
    </source>
</evidence>
<dbReference type="EC" id="3.6.3.-" evidence="12"/>
<dbReference type="InterPro" id="IPR027417">
    <property type="entry name" value="P-loop_NTPase"/>
</dbReference>
<evidence type="ECO:0000256" key="1">
    <source>
        <dbReference type="ARBA" id="ARBA00004651"/>
    </source>
</evidence>
<dbReference type="PROSITE" id="PS00211">
    <property type="entry name" value="ABC_TRANSPORTER_1"/>
    <property type="match status" value="1"/>
</dbReference>
<evidence type="ECO:0000256" key="8">
    <source>
        <dbReference type="ARBA" id="ARBA00023136"/>
    </source>
</evidence>
<dbReference type="InterPro" id="IPR039421">
    <property type="entry name" value="Type_1_exporter"/>
</dbReference>
<accession>A0A449BF09</accession>
<dbReference type="InterPro" id="IPR003593">
    <property type="entry name" value="AAA+_ATPase"/>
</dbReference>
<dbReference type="InterPro" id="IPR017871">
    <property type="entry name" value="ABC_transporter-like_CS"/>
</dbReference>
<evidence type="ECO:0000256" key="9">
    <source>
        <dbReference type="SAM" id="Phobius"/>
    </source>
</evidence>
<feature type="transmembrane region" description="Helical" evidence="9">
    <location>
        <begin position="169"/>
        <end position="187"/>
    </location>
</feature>
<dbReference type="Pfam" id="PF00005">
    <property type="entry name" value="ABC_tran"/>
    <property type="match status" value="1"/>
</dbReference>
<dbReference type="AlphaFoldDB" id="A0A449BF09"/>
<dbReference type="PANTHER" id="PTHR43394">
    <property type="entry name" value="ATP-DEPENDENT PERMEASE MDL1, MITOCHONDRIAL"/>
    <property type="match status" value="1"/>
</dbReference>
<evidence type="ECO:0000256" key="7">
    <source>
        <dbReference type="ARBA" id="ARBA00022989"/>
    </source>
</evidence>
<feature type="domain" description="ABC transporter" evidence="10">
    <location>
        <begin position="346"/>
        <end position="580"/>
    </location>
</feature>
<dbReference type="GO" id="GO:0015421">
    <property type="term" value="F:ABC-type oligopeptide transporter activity"/>
    <property type="evidence" value="ECO:0007669"/>
    <property type="project" value="TreeGrafter"/>
</dbReference>
<gene>
    <name evidence="12" type="primary">mldB1_14</name>
    <name evidence="12" type="ORF">NCTC10138_01417</name>
</gene>
<keyword evidence="8 9" id="KW-0472">Membrane</keyword>
<dbReference type="PROSITE" id="PS50929">
    <property type="entry name" value="ABC_TM1F"/>
    <property type="match status" value="1"/>
</dbReference>
<keyword evidence="5" id="KW-0547">Nucleotide-binding</keyword>
<dbReference type="FunFam" id="3.40.50.300:FF:000287">
    <property type="entry name" value="Multidrug ABC transporter ATP-binding protein"/>
    <property type="match status" value="1"/>
</dbReference>
<dbReference type="GO" id="GO:0005886">
    <property type="term" value="C:plasma membrane"/>
    <property type="evidence" value="ECO:0007669"/>
    <property type="project" value="UniProtKB-SubCell"/>
</dbReference>
<dbReference type="SUPFAM" id="SSF52540">
    <property type="entry name" value="P-loop containing nucleoside triphosphate hydrolases"/>
    <property type="match status" value="1"/>
</dbReference>
<proteinExistence type="inferred from homology"/>
<keyword evidence="7 9" id="KW-1133">Transmembrane helix</keyword>
<feature type="domain" description="ABC transmembrane type-1" evidence="11">
    <location>
        <begin position="28"/>
        <end position="312"/>
    </location>
</feature>
<dbReference type="SUPFAM" id="SSF90123">
    <property type="entry name" value="ABC transporter transmembrane region"/>
    <property type="match status" value="1"/>
</dbReference>
<evidence type="ECO:0000259" key="10">
    <source>
        <dbReference type="PROSITE" id="PS50893"/>
    </source>
</evidence>
<reference evidence="12 13" key="1">
    <citation type="submission" date="2019-01" db="EMBL/GenBank/DDBJ databases">
        <authorList>
            <consortium name="Pathogen Informatics"/>
        </authorList>
    </citation>
    <scope>NUCLEOTIDE SEQUENCE [LARGE SCALE GENOMIC DNA]</scope>
    <source>
        <strain evidence="12 13">NCTC10138</strain>
    </source>
</reference>
<evidence type="ECO:0000256" key="4">
    <source>
        <dbReference type="ARBA" id="ARBA00022692"/>
    </source>
</evidence>
<evidence type="ECO:0000256" key="3">
    <source>
        <dbReference type="ARBA" id="ARBA00022448"/>
    </source>
</evidence>
<keyword evidence="6" id="KW-0067">ATP-binding</keyword>
<dbReference type="Gene3D" id="3.40.50.300">
    <property type="entry name" value="P-loop containing nucleotide triphosphate hydrolases"/>
    <property type="match status" value="1"/>
</dbReference>
<comment type="similarity">
    <text evidence="2">Belongs to the ABC transporter superfamily.</text>
</comment>
<keyword evidence="3" id="KW-0813">Transport</keyword>
<protein>
    <submittedName>
        <fullName evidence="12">ABC-type multidrug/protein/lipid transport system ATPase component</fullName>
        <ecNumber evidence="12">3.6.3.-</ecNumber>
    </submittedName>
</protein>
<dbReference type="InterPro" id="IPR036640">
    <property type="entry name" value="ABC1_TM_sf"/>
</dbReference>
<dbReference type="GO" id="GO:0016887">
    <property type="term" value="F:ATP hydrolysis activity"/>
    <property type="evidence" value="ECO:0007669"/>
    <property type="project" value="InterPro"/>
</dbReference>
<dbReference type="SMART" id="SM00382">
    <property type="entry name" value="AAA"/>
    <property type="match status" value="1"/>
</dbReference>
<keyword evidence="13" id="KW-1185">Reference proteome</keyword>
<feature type="transmembrane region" description="Helical" evidence="9">
    <location>
        <begin position="66"/>
        <end position="85"/>
    </location>
</feature>
<name>A0A449BF09_HAPAX</name>
<dbReference type="PANTHER" id="PTHR43394:SF1">
    <property type="entry name" value="ATP-BINDING CASSETTE SUB-FAMILY B MEMBER 10, MITOCHONDRIAL"/>
    <property type="match status" value="1"/>
</dbReference>
<evidence type="ECO:0000313" key="13">
    <source>
        <dbReference type="Proteomes" id="UP000289841"/>
    </source>
</evidence>
<evidence type="ECO:0000256" key="2">
    <source>
        <dbReference type="ARBA" id="ARBA00005417"/>
    </source>
</evidence>